<dbReference type="SUPFAM" id="SSF50985">
    <property type="entry name" value="RCC1/BLIP-II"/>
    <property type="match status" value="1"/>
</dbReference>
<evidence type="ECO:0000256" key="2">
    <source>
        <dbReference type="PROSITE-ProRule" id="PRU00235"/>
    </source>
</evidence>
<feature type="region of interest" description="Disordered" evidence="3">
    <location>
        <begin position="324"/>
        <end position="378"/>
    </location>
</feature>
<dbReference type="PROSITE" id="PS00626">
    <property type="entry name" value="RCC1_2"/>
    <property type="match status" value="5"/>
</dbReference>
<dbReference type="PANTHER" id="PTHR22870">
    <property type="entry name" value="REGULATOR OF CHROMOSOME CONDENSATION"/>
    <property type="match status" value="1"/>
</dbReference>
<evidence type="ECO:0000256" key="1">
    <source>
        <dbReference type="ARBA" id="ARBA00022737"/>
    </source>
</evidence>
<protein>
    <recommendedName>
        <fullName evidence="4">RCC1-like domain-containing protein</fullName>
    </recommendedName>
</protein>
<dbReference type="Gene3D" id="2.130.10.30">
    <property type="entry name" value="Regulator of chromosome condensation 1/beta-lactamase-inhibitor protein II"/>
    <property type="match status" value="1"/>
</dbReference>
<feature type="repeat" description="RCC1" evidence="2">
    <location>
        <begin position="144"/>
        <end position="201"/>
    </location>
</feature>
<gene>
    <name evidence="5" type="ORF">FNF29_07157</name>
</gene>
<dbReference type="PRINTS" id="PR00633">
    <property type="entry name" value="RCCNDNSATION"/>
</dbReference>
<feature type="repeat" description="RCC1" evidence="2">
    <location>
        <begin position="87"/>
        <end position="143"/>
    </location>
</feature>
<accession>A0A5A8C3Y4</accession>
<evidence type="ECO:0000313" key="6">
    <source>
        <dbReference type="Proteomes" id="UP000323011"/>
    </source>
</evidence>
<keyword evidence="6" id="KW-1185">Reference proteome</keyword>
<dbReference type="PANTHER" id="PTHR22870:SF408">
    <property type="entry name" value="OS09G0560450 PROTEIN"/>
    <property type="match status" value="1"/>
</dbReference>
<keyword evidence="1" id="KW-0677">Repeat</keyword>
<dbReference type="InterPro" id="IPR000408">
    <property type="entry name" value="Reg_chr_condens"/>
</dbReference>
<dbReference type="Pfam" id="PF25390">
    <property type="entry name" value="WD40_RLD"/>
    <property type="match status" value="1"/>
</dbReference>
<sequence>MDLGAVPLGGLAKAVAAGTYHSVVLLVDGSVRTFGYGRNGRLGYGSSDAVGDKATTLPSAQGGVNLGGEAVAVAAGTSHTVVAMADGKVFAFGSGGGQLGYGSTDDIGDTTDTLPLTVGPVSLGGNAVAVAAGTYHSLVLLDDGSMLAFGYGTYGRLGYGDTLTVGDTSQTLPSKQGPVSLGGNAVAVAAGEEHSVVLLEDGTIRAFGNGGSGRLGYGDTSNVGDTSGTVPSEQGPVSLGGKAVAVAAGEEHSLVILEDGTIRAFGNSGSGRLGYGDTLNVGDTSQTLPSKQGPVSLGGNAVAVAAGDYHSVVMLEDGTARTFGQGASGRLGYGEASDVGDTPETVPSEKGPVPLLAPSPTPSPSASASPTPSASQTPNLRLRHSRLADAVGLVVGHSLADADGLVVSHSLANAVGLVVSHTLANANGLVVSHSLRDVHRQPLRFANRLRCRDRQHRQQR</sequence>
<name>A0A5A8C3Y4_CAFRO</name>
<feature type="domain" description="RCC1-like" evidence="4">
    <location>
        <begin position="14"/>
        <end position="347"/>
    </location>
</feature>
<evidence type="ECO:0000259" key="4">
    <source>
        <dbReference type="Pfam" id="PF25390"/>
    </source>
</evidence>
<dbReference type="PROSITE" id="PS50012">
    <property type="entry name" value="RCC1_3"/>
    <property type="match status" value="5"/>
</dbReference>
<feature type="repeat" description="RCC1" evidence="2">
    <location>
        <begin position="29"/>
        <end position="86"/>
    </location>
</feature>
<evidence type="ECO:0000256" key="3">
    <source>
        <dbReference type="SAM" id="MobiDB-lite"/>
    </source>
</evidence>
<dbReference type="AlphaFoldDB" id="A0A5A8C3Y4"/>
<dbReference type="InterPro" id="IPR051210">
    <property type="entry name" value="Ub_ligase/GEF_domain"/>
</dbReference>
<reference evidence="5 6" key="1">
    <citation type="submission" date="2019-07" db="EMBL/GenBank/DDBJ databases">
        <title>Genomes of Cafeteria roenbergensis.</title>
        <authorList>
            <person name="Fischer M.G."/>
            <person name="Hackl T."/>
            <person name="Roman M."/>
        </authorList>
    </citation>
    <scope>NUCLEOTIDE SEQUENCE [LARGE SCALE GENOMIC DNA]</scope>
    <source>
        <strain evidence="5 6">BVI</strain>
    </source>
</reference>
<comment type="caution">
    <text evidence="5">The sequence shown here is derived from an EMBL/GenBank/DDBJ whole genome shotgun (WGS) entry which is preliminary data.</text>
</comment>
<feature type="compositionally biased region" description="Low complexity" evidence="3">
    <location>
        <begin position="364"/>
        <end position="375"/>
    </location>
</feature>
<dbReference type="EMBL" id="VLTN01000062">
    <property type="protein sequence ID" value="KAA0147703.1"/>
    <property type="molecule type" value="Genomic_DNA"/>
</dbReference>
<dbReference type="InterPro" id="IPR009091">
    <property type="entry name" value="RCC1/BLIP-II"/>
</dbReference>
<proteinExistence type="predicted"/>
<evidence type="ECO:0000313" key="5">
    <source>
        <dbReference type="EMBL" id="KAA0147703.1"/>
    </source>
</evidence>
<feature type="repeat" description="RCC1" evidence="2">
    <location>
        <begin position="260"/>
        <end position="317"/>
    </location>
</feature>
<dbReference type="OMA" id="QAYSWGW"/>
<dbReference type="Proteomes" id="UP000323011">
    <property type="component" value="Unassembled WGS sequence"/>
</dbReference>
<organism evidence="5 6">
    <name type="scientific">Cafeteria roenbergensis</name>
    <name type="common">Marine flagellate</name>
    <dbReference type="NCBI Taxonomy" id="33653"/>
    <lineage>
        <taxon>Eukaryota</taxon>
        <taxon>Sar</taxon>
        <taxon>Stramenopiles</taxon>
        <taxon>Bigyra</taxon>
        <taxon>Opalozoa</taxon>
        <taxon>Bicosoecida</taxon>
        <taxon>Cafeteriaceae</taxon>
        <taxon>Cafeteria</taxon>
    </lineage>
</organism>
<feature type="repeat" description="RCC1" evidence="2">
    <location>
        <begin position="202"/>
        <end position="259"/>
    </location>
</feature>
<dbReference type="InterPro" id="IPR058923">
    <property type="entry name" value="RCC1-like_dom"/>
</dbReference>